<dbReference type="InterPro" id="IPR052021">
    <property type="entry name" value="Type-I_RS_S_subunit"/>
</dbReference>
<dbReference type="Gene3D" id="3.90.220.20">
    <property type="entry name" value="DNA methylase specificity domains"/>
    <property type="match status" value="2"/>
</dbReference>
<dbReference type="OrthoDB" id="164285at2"/>
<dbReference type="GO" id="GO:0003677">
    <property type="term" value="F:DNA binding"/>
    <property type="evidence" value="ECO:0007669"/>
    <property type="project" value="UniProtKB-KW"/>
</dbReference>
<dbReference type="InterPro" id="IPR000055">
    <property type="entry name" value="Restrct_endonuc_typeI_TRD"/>
</dbReference>
<dbReference type="Proteomes" id="UP000321464">
    <property type="component" value="Unassembled WGS sequence"/>
</dbReference>
<comment type="similarity">
    <text evidence="1">Belongs to the type-I restriction system S methylase family.</text>
</comment>
<keyword evidence="2" id="KW-0680">Restriction system</keyword>
<protein>
    <recommendedName>
        <fullName evidence="5">Type I restriction modification DNA specificity domain-containing protein</fullName>
    </recommendedName>
</protein>
<evidence type="ECO:0000259" key="5">
    <source>
        <dbReference type="Pfam" id="PF01420"/>
    </source>
</evidence>
<evidence type="ECO:0000256" key="1">
    <source>
        <dbReference type="ARBA" id="ARBA00010923"/>
    </source>
</evidence>
<keyword evidence="7" id="KW-1185">Reference proteome</keyword>
<dbReference type="Pfam" id="PF01420">
    <property type="entry name" value="Methylase_S"/>
    <property type="match status" value="2"/>
</dbReference>
<dbReference type="RefSeq" id="WP_147161118.1">
    <property type="nucleotide sequence ID" value="NZ_BJYR01000027.1"/>
</dbReference>
<dbReference type="CDD" id="cd17521">
    <property type="entry name" value="RMtype1_S_Sau13435ORF2165P_TRD2-CR2_like"/>
    <property type="match status" value="1"/>
</dbReference>
<evidence type="ECO:0000313" key="6">
    <source>
        <dbReference type="EMBL" id="GEO01801.1"/>
    </source>
</evidence>
<sequence length="452" mass="49582">MSASPFPEVALSELASIKYGYTESASSQPIGPKFLRITDIQDGSVDWESVPYCAIDVADAKKHQLEDGDIVFARTGATTGKSFLIKEPPNAVPASYLIRLRLTGKKLLPEFLSLFFQTEAYWHSIEKGSSGSAQGGFNASKLGQLKVPVPPLEEQKRIVAVLGQAFTALDRARAFAEANLSDAEEVFPSILRATFSNTSERWLSQLPPEKPETGLVGRSSGRSKIATQTGGRSATTRPIQGDYGLCVLKPEVAARKGWAWTPLTALARLESGHTPSRKRSEYWGGEIGWIGIKDARDHHGGVVYETREQTNPLGIEKSSARVLPAGTVCLSRTASVGYVVIMGRDMATSQDFVNWICRAALSPNFLKYLLLAQGEEIRRFASGSVHQTIYFPEVKGFYICHPTREVQDEICTSLDRACAEAKKLTAFYQEKVKDIADLRQSLLQRAFAGELT</sequence>
<dbReference type="AlphaFoldDB" id="A0A512AQ21"/>
<dbReference type="PANTHER" id="PTHR30408:SF12">
    <property type="entry name" value="TYPE I RESTRICTION ENZYME MJAVIII SPECIFICITY SUBUNIT"/>
    <property type="match status" value="1"/>
</dbReference>
<proteinExistence type="inferred from homology"/>
<evidence type="ECO:0000256" key="4">
    <source>
        <dbReference type="SAM" id="MobiDB-lite"/>
    </source>
</evidence>
<accession>A0A512AQ21</accession>
<name>A0A512AQ21_9SPHN</name>
<evidence type="ECO:0000256" key="2">
    <source>
        <dbReference type="ARBA" id="ARBA00022747"/>
    </source>
</evidence>
<dbReference type="EMBL" id="BJYR01000027">
    <property type="protein sequence ID" value="GEO01801.1"/>
    <property type="molecule type" value="Genomic_DNA"/>
</dbReference>
<organism evidence="6 7">
    <name type="scientific">Novosphingobium sediminis</name>
    <dbReference type="NCBI Taxonomy" id="707214"/>
    <lineage>
        <taxon>Bacteria</taxon>
        <taxon>Pseudomonadati</taxon>
        <taxon>Pseudomonadota</taxon>
        <taxon>Alphaproteobacteria</taxon>
        <taxon>Sphingomonadales</taxon>
        <taxon>Sphingomonadaceae</taxon>
        <taxon>Novosphingobium</taxon>
    </lineage>
</organism>
<feature type="domain" description="Type I restriction modification DNA specificity" evidence="5">
    <location>
        <begin position="56"/>
        <end position="165"/>
    </location>
</feature>
<feature type="compositionally biased region" description="Polar residues" evidence="4">
    <location>
        <begin position="220"/>
        <end position="234"/>
    </location>
</feature>
<dbReference type="SUPFAM" id="SSF116734">
    <property type="entry name" value="DNA methylase specificity domain"/>
    <property type="match status" value="2"/>
</dbReference>
<comment type="caution">
    <text evidence="6">The sequence shown here is derived from an EMBL/GenBank/DDBJ whole genome shotgun (WGS) entry which is preliminary data.</text>
</comment>
<gene>
    <name evidence="6" type="ORF">NSE01_36330</name>
</gene>
<dbReference type="PANTHER" id="PTHR30408">
    <property type="entry name" value="TYPE-1 RESTRICTION ENZYME ECOKI SPECIFICITY PROTEIN"/>
    <property type="match status" value="1"/>
</dbReference>
<reference evidence="6 7" key="1">
    <citation type="submission" date="2019-07" db="EMBL/GenBank/DDBJ databases">
        <title>Whole genome shotgun sequence of Novosphingobium sediminis NBRC 106119.</title>
        <authorList>
            <person name="Hosoyama A."/>
            <person name="Uohara A."/>
            <person name="Ohji S."/>
            <person name="Ichikawa N."/>
        </authorList>
    </citation>
    <scope>NUCLEOTIDE SEQUENCE [LARGE SCALE GENOMIC DNA]</scope>
    <source>
        <strain evidence="6 7">NBRC 106119</strain>
    </source>
</reference>
<feature type="domain" description="Type I restriction modification DNA specificity" evidence="5">
    <location>
        <begin position="257"/>
        <end position="417"/>
    </location>
</feature>
<dbReference type="InterPro" id="IPR044946">
    <property type="entry name" value="Restrct_endonuc_typeI_TRD_sf"/>
</dbReference>
<feature type="region of interest" description="Disordered" evidence="4">
    <location>
        <begin position="204"/>
        <end position="234"/>
    </location>
</feature>
<evidence type="ECO:0000313" key="7">
    <source>
        <dbReference type="Proteomes" id="UP000321464"/>
    </source>
</evidence>
<keyword evidence="3" id="KW-0238">DNA-binding</keyword>
<evidence type="ECO:0000256" key="3">
    <source>
        <dbReference type="ARBA" id="ARBA00023125"/>
    </source>
</evidence>
<dbReference type="GO" id="GO:0009307">
    <property type="term" value="P:DNA restriction-modification system"/>
    <property type="evidence" value="ECO:0007669"/>
    <property type="project" value="UniProtKB-KW"/>
</dbReference>